<organism evidence="1">
    <name type="scientific">Arundo donax</name>
    <name type="common">Giant reed</name>
    <name type="synonym">Donax arundinaceus</name>
    <dbReference type="NCBI Taxonomy" id="35708"/>
    <lineage>
        <taxon>Eukaryota</taxon>
        <taxon>Viridiplantae</taxon>
        <taxon>Streptophyta</taxon>
        <taxon>Embryophyta</taxon>
        <taxon>Tracheophyta</taxon>
        <taxon>Spermatophyta</taxon>
        <taxon>Magnoliopsida</taxon>
        <taxon>Liliopsida</taxon>
        <taxon>Poales</taxon>
        <taxon>Poaceae</taxon>
        <taxon>PACMAD clade</taxon>
        <taxon>Arundinoideae</taxon>
        <taxon>Arundineae</taxon>
        <taxon>Arundo</taxon>
    </lineage>
</organism>
<dbReference type="AlphaFoldDB" id="A0A0A8YLP8"/>
<evidence type="ECO:0000313" key="1">
    <source>
        <dbReference type="EMBL" id="JAD27134.1"/>
    </source>
</evidence>
<protein>
    <submittedName>
        <fullName evidence="1">Uncharacterized protein</fullName>
    </submittedName>
</protein>
<reference evidence="1" key="1">
    <citation type="submission" date="2014-09" db="EMBL/GenBank/DDBJ databases">
        <authorList>
            <person name="Magalhaes I.L.F."/>
            <person name="Oliveira U."/>
            <person name="Santos F.R."/>
            <person name="Vidigal T.H.D.A."/>
            <person name="Brescovit A.D."/>
            <person name="Santos A.J."/>
        </authorList>
    </citation>
    <scope>NUCLEOTIDE SEQUENCE</scope>
    <source>
        <tissue evidence="1">Shoot tissue taken approximately 20 cm above the soil surface</tissue>
    </source>
</reference>
<name>A0A0A8YLP8_ARUDO</name>
<proteinExistence type="predicted"/>
<dbReference type="EMBL" id="GBRH01270761">
    <property type="protein sequence ID" value="JAD27134.1"/>
    <property type="molecule type" value="Transcribed_RNA"/>
</dbReference>
<accession>A0A0A8YLP8</accession>
<reference evidence="1" key="2">
    <citation type="journal article" date="2015" name="Data Brief">
        <title>Shoot transcriptome of the giant reed, Arundo donax.</title>
        <authorList>
            <person name="Barrero R.A."/>
            <person name="Guerrero F.D."/>
            <person name="Moolhuijzen P."/>
            <person name="Goolsby J.A."/>
            <person name="Tidwell J."/>
            <person name="Bellgard S.E."/>
            <person name="Bellgard M.I."/>
        </authorList>
    </citation>
    <scope>NUCLEOTIDE SEQUENCE</scope>
    <source>
        <tissue evidence="1">Shoot tissue taken approximately 20 cm above the soil surface</tissue>
    </source>
</reference>
<sequence length="35" mass="4073">MIRKRVLVWTRRIATGRPNLTCEESGKSDLEERGN</sequence>